<feature type="binding site" evidence="7 8">
    <location>
        <position position="109"/>
    </location>
    <ligand>
        <name>S-adenosyl-L-methionine</name>
        <dbReference type="ChEBI" id="CHEBI:59789"/>
    </ligand>
</feature>
<dbReference type="CDD" id="cd02440">
    <property type="entry name" value="AdoMet_MTases"/>
    <property type="match status" value="1"/>
</dbReference>
<comment type="caution">
    <text evidence="10">The sequence shown here is derived from an EMBL/GenBank/DDBJ whole genome shotgun (WGS) entry which is preliminary data.</text>
</comment>
<feature type="binding site" evidence="7 8">
    <location>
        <position position="38"/>
    </location>
    <ligand>
        <name>S-adenosyl-L-methionine</name>
        <dbReference type="ChEBI" id="CHEBI:59789"/>
    </ligand>
</feature>
<dbReference type="PANTHER" id="PTHR11727">
    <property type="entry name" value="DIMETHYLADENOSINE TRANSFERASE"/>
    <property type="match status" value="1"/>
</dbReference>
<accession>A0A1F5DPZ5</accession>
<organism evidence="10 11">
    <name type="scientific">Candidatus Berkelbacteria bacterium RBG_13_40_8</name>
    <dbReference type="NCBI Taxonomy" id="1797467"/>
    <lineage>
        <taxon>Bacteria</taxon>
        <taxon>Candidatus Berkelbacteria</taxon>
    </lineage>
</organism>
<dbReference type="Gene3D" id="3.40.50.150">
    <property type="entry name" value="Vaccinia Virus protein VP39"/>
    <property type="match status" value="1"/>
</dbReference>
<keyword evidence="3 7" id="KW-0489">Methyltransferase</keyword>
<keyword evidence="4 7" id="KW-0808">Transferase</keyword>
<evidence type="ECO:0000256" key="7">
    <source>
        <dbReference type="HAMAP-Rule" id="MF_00607"/>
    </source>
</evidence>
<evidence type="ECO:0000256" key="2">
    <source>
        <dbReference type="ARBA" id="ARBA00022552"/>
    </source>
</evidence>
<keyword evidence="6 7" id="KW-0694">RNA-binding</keyword>
<feature type="binding site" evidence="7 8">
    <location>
        <position position="13"/>
    </location>
    <ligand>
        <name>S-adenosyl-L-methionine</name>
        <dbReference type="ChEBI" id="CHEBI:59789"/>
    </ligand>
</feature>
<dbReference type="InterPro" id="IPR020598">
    <property type="entry name" value="rRNA_Ade_methylase_Trfase_N"/>
</dbReference>
<dbReference type="InterPro" id="IPR020596">
    <property type="entry name" value="rRNA_Ade_Mease_Trfase_CS"/>
</dbReference>
<gene>
    <name evidence="7" type="primary">rsmA</name>
    <name evidence="7" type="synonym">ksgA</name>
    <name evidence="10" type="ORF">A2V71_01670</name>
</gene>
<dbReference type="Pfam" id="PF00398">
    <property type="entry name" value="RrnaAD"/>
    <property type="match status" value="1"/>
</dbReference>
<dbReference type="PANTHER" id="PTHR11727:SF7">
    <property type="entry name" value="DIMETHYLADENOSINE TRANSFERASE-RELATED"/>
    <property type="match status" value="1"/>
</dbReference>
<comment type="similarity">
    <text evidence="7">Belongs to the class I-like SAM-binding methyltransferase superfamily. rRNA adenine N(6)-methyltransferase family. RsmA subfamily.</text>
</comment>
<comment type="subcellular location">
    <subcellularLocation>
        <location evidence="7">Cytoplasm</location>
    </subcellularLocation>
</comment>
<dbReference type="SUPFAM" id="SSF53335">
    <property type="entry name" value="S-adenosyl-L-methionine-dependent methyltransferases"/>
    <property type="match status" value="1"/>
</dbReference>
<proteinExistence type="inferred from homology"/>
<dbReference type="PROSITE" id="PS01131">
    <property type="entry name" value="RRNA_A_DIMETH"/>
    <property type="match status" value="1"/>
</dbReference>
<dbReference type="Proteomes" id="UP000178764">
    <property type="component" value="Unassembled WGS sequence"/>
</dbReference>
<dbReference type="Gene3D" id="1.10.8.100">
    <property type="entry name" value="Ribosomal RNA adenine dimethylase-like, domain 2"/>
    <property type="match status" value="1"/>
</dbReference>
<name>A0A1F5DPZ5_9BACT</name>
<dbReference type="InterPro" id="IPR011530">
    <property type="entry name" value="rRNA_adenine_dimethylase"/>
</dbReference>
<dbReference type="EC" id="2.1.1.182" evidence="7"/>
<evidence type="ECO:0000256" key="4">
    <source>
        <dbReference type="ARBA" id="ARBA00022679"/>
    </source>
</evidence>
<comment type="function">
    <text evidence="7">Specifically dimethylates two adjacent adenosines (A1518 and A1519) in the loop of a conserved hairpin near the 3'-end of 16S rRNA in the 30S particle. May play a critical role in biogenesis of 30S subunits.</text>
</comment>
<dbReference type="NCBIfam" id="TIGR00755">
    <property type="entry name" value="ksgA"/>
    <property type="match status" value="1"/>
</dbReference>
<evidence type="ECO:0000313" key="10">
    <source>
        <dbReference type="EMBL" id="OGD57124.1"/>
    </source>
</evidence>
<dbReference type="GO" id="GO:0003723">
    <property type="term" value="F:RNA binding"/>
    <property type="evidence" value="ECO:0007669"/>
    <property type="project" value="UniProtKB-UniRule"/>
</dbReference>
<feature type="binding site" evidence="7 8">
    <location>
        <position position="11"/>
    </location>
    <ligand>
        <name>S-adenosyl-L-methionine</name>
        <dbReference type="ChEBI" id="CHEBI:59789"/>
    </ligand>
</feature>
<protein>
    <recommendedName>
        <fullName evidence="7">Ribosomal RNA small subunit methyltransferase A</fullName>
        <ecNumber evidence="7">2.1.1.182</ecNumber>
    </recommendedName>
    <alternativeName>
        <fullName evidence="7">16S rRNA (adenine(1518)-N(6)/adenine(1519)-N(6))-dimethyltransferase</fullName>
    </alternativeName>
    <alternativeName>
        <fullName evidence="7">16S rRNA dimethyladenosine transferase</fullName>
    </alternativeName>
    <alternativeName>
        <fullName evidence="7">16S rRNA dimethylase</fullName>
    </alternativeName>
    <alternativeName>
        <fullName evidence="7">S-adenosylmethionine-6-N', N'-adenosyl(rRNA) dimethyltransferase</fullName>
    </alternativeName>
</protein>
<feature type="binding site" evidence="7 8">
    <location>
        <position position="84"/>
    </location>
    <ligand>
        <name>S-adenosyl-L-methionine</name>
        <dbReference type="ChEBI" id="CHEBI:59789"/>
    </ligand>
</feature>
<evidence type="ECO:0000256" key="1">
    <source>
        <dbReference type="ARBA" id="ARBA00022490"/>
    </source>
</evidence>
<keyword evidence="2 7" id="KW-0698">rRNA processing</keyword>
<evidence type="ECO:0000259" key="9">
    <source>
        <dbReference type="SMART" id="SM00650"/>
    </source>
</evidence>
<dbReference type="GO" id="GO:0005829">
    <property type="term" value="C:cytosol"/>
    <property type="evidence" value="ECO:0007669"/>
    <property type="project" value="TreeGrafter"/>
</dbReference>
<keyword evidence="5 7" id="KW-0949">S-adenosyl-L-methionine</keyword>
<dbReference type="InterPro" id="IPR029063">
    <property type="entry name" value="SAM-dependent_MTases_sf"/>
</dbReference>
<dbReference type="PROSITE" id="PS51689">
    <property type="entry name" value="SAM_RNA_A_N6_MT"/>
    <property type="match status" value="1"/>
</dbReference>
<comment type="catalytic activity">
    <reaction evidence="7">
        <text>adenosine(1518)/adenosine(1519) in 16S rRNA + 4 S-adenosyl-L-methionine = N(6)-dimethyladenosine(1518)/N(6)-dimethyladenosine(1519) in 16S rRNA + 4 S-adenosyl-L-homocysteine + 4 H(+)</text>
        <dbReference type="Rhea" id="RHEA:19609"/>
        <dbReference type="Rhea" id="RHEA-COMP:10232"/>
        <dbReference type="Rhea" id="RHEA-COMP:10233"/>
        <dbReference type="ChEBI" id="CHEBI:15378"/>
        <dbReference type="ChEBI" id="CHEBI:57856"/>
        <dbReference type="ChEBI" id="CHEBI:59789"/>
        <dbReference type="ChEBI" id="CHEBI:74411"/>
        <dbReference type="ChEBI" id="CHEBI:74493"/>
        <dbReference type="EC" id="2.1.1.182"/>
    </reaction>
</comment>
<dbReference type="AlphaFoldDB" id="A0A1F5DPZ5"/>
<keyword evidence="1 7" id="KW-0963">Cytoplasm</keyword>
<dbReference type="FunFam" id="3.40.50.150:FF:000023">
    <property type="entry name" value="Ribosomal RNA small subunit methyltransferase A"/>
    <property type="match status" value="1"/>
</dbReference>
<dbReference type="GO" id="GO:0052908">
    <property type="term" value="F:16S rRNA (adenine(1518)-N(6)/adenine(1519)-N(6))-dimethyltransferase activity"/>
    <property type="evidence" value="ECO:0007669"/>
    <property type="project" value="UniProtKB-EC"/>
</dbReference>
<feature type="binding site" evidence="7 8">
    <location>
        <position position="59"/>
    </location>
    <ligand>
        <name>S-adenosyl-L-methionine</name>
        <dbReference type="ChEBI" id="CHEBI:59789"/>
    </ligand>
</feature>
<dbReference type="InterPro" id="IPR001737">
    <property type="entry name" value="KsgA/Erm"/>
</dbReference>
<dbReference type="EMBL" id="MEZT01000005">
    <property type="protein sequence ID" value="OGD57124.1"/>
    <property type="molecule type" value="Genomic_DNA"/>
</dbReference>
<feature type="domain" description="Ribosomal RNA adenine methylase transferase N-terminal" evidence="9">
    <location>
        <begin position="18"/>
        <end position="194"/>
    </location>
</feature>
<dbReference type="HAMAP" id="MF_00607">
    <property type="entry name" value="16SrRNA_methyltr_A"/>
    <property type="match status" value="1"/>
</dbReference>
<dbReference type="SMART" id="SM00650">
    <property type="entry name" value="rADc"/>
    <property type="match status" value="1"/>
</dbReference>
<evidence type="ECO:0000256" key="8">
    <source>
        <dbReference type="PROSITE-ProRule" id="PRU01026"/>
    </source>
</evidence>
<dbReference type="InterPro" id="IPR023165">
    <property type="entry name" value="rRNA_Ade_diMease-like_C"/>
</dbReference>
<reference evidence="10 11" key="1">
    <citation type="journal article" date="2016" name="Nat. Commun.">
        <title>Thousands of microbial genomes shed light on interconnected biogeochemical processes in an aquifer system.</title>
        <authorList>
            <person name="Anantharaman K."/>
            <person name="Brown C.T."/>
            <person name="Hug L.A."/>
            <person name="Sharon I."/>
            <person name="Castelle C.J."/>
            <person name="Probst A.J."/>
            <person name="Thomas B.C."/>
            <person name="Singh A."/>
            <person name="Wilkins M.J."/>
            <person name="Karaoz U."/>
            <person name="Brodie E.L."/>
            <person name="Williams K.H."/>
            <person name="Hubbard S.S."/>
            <person name="Banfield J.F."/>
        </authorList>
    </citation>
    <scope>NUCLEOTIDE SEQUENCE [LARGE SCALE GENOMIC DNA]</scope>
</reference>
<sequence length="270" mass="30149">MFRPKKQLGQNFLINDKILPEIINAAEITSGDIIIEIGPGMGILTETLLKAGAKVFAVEKDFDLIAHLTKKFSNNKNLKIIHQDALWLDLTQFNPSTPLGAGGYKVVANLPFNVASPLIRKFLESPQKPKLMVVMVQKEVAEKIIAKPGDSERGILTLAVEFYADAKIVKKISKNNFRPQPAVDAAILKIVPKIKSDIEPKLFFRIVKAGFASKRRQVHNSLSATLRLEKNVVLEILKKAKIEPTLRAEDLTLEQWLKLAKVFIKQTPRG</sequence>
<evidence type="ECO:0000313" key="11">
    <source>
        <dbReference type="Proteomes" id="UP000178764"/>
    </source>
</evidence>
<evidence type="ECO:0000256" key="5">
    <source>
        <dbReference type="ARBA" id="ARBA00022691"/>
    </source>
</evidence>
<evidence type="ECO:0000256" key="6">
    <source>
        <dbReference type="ARBA" id="ARBA00022884"/>
    </source>
</evidence>
<evidence type="ECO:0000256" key="3">
    <source>
        <dbReference type="ARBA" id="ARBA00022603"/>
    </source>
</evidence>